<dbReference type="EMBL" id="AGEI01000004">
    <property type="protein sequence ID" value="EHR35883.1"/>
    <property type="molecule type" value="Genomic_DNA"/>
</dbReference>
<gene>
    <name evidence="4" type="ORF">HMPREF9709_00189</name>
</gene>
<comment type="caution">
    <text evidence="4">The sequence shown here is derived from an EMBL/GenBank/DDBJ whole genome shotgun (WGS) entry which is preliminary data.</text>
</comment>
<dbReference type="Gene3D" id="3.40.50.2300">
    <property type="match status" value="1"/>
</dbReference>
<dbReference type="PANTHER" id="PTHR37299">
    <property type="entry name" value="TRANSCRIPTIONAL REGULATOR-RELATED"/>
    <property type="match status" value="1"/>
</dbReference>
<dbReference type="CDD" id="cd00156">
    <property type="entry name" value="REC"/>
    <property type="match status" value="1"/>
</dbReference>
<keyword evidence="1" id="KW-0597">Phosphoprotein</keyword>
<dbReference type="InterPro" id="IPR046947">
    <property type="entry name" value="LytR-like"/>
</dbReference>
<dbReference type="STRING" id="883114.HMPREF9709_00189"/>
<protein>
    <recommendedName>
        <fullName evidence="6">Response regulatory domain-containing protein</fullName>
    </recommendedName>
</protein>
<feature type="domain" description="HTH LytTR-type" evidence="3">
    <location>
        <begin position="138"/>
        <end position="236"/>
    </location>
</feature>
<dbReference type="Pfam" id="PF00072">
    <property type="entry name" value="Response_reg"/>
    <property type="match status" value="1"/>
</dbReference>
<evidence type="ECO:0008006" key="6">
    <source>
        <dbReference type="Google" id="ProtNLM"/>
    </source>
</evidence>
<dbReference type="RefSeq" id="WP_005397064.1">
    <property type="nucleotide sequence ID" value="NZ_JH601088.1"/>
</dbReference>
<feature type="modified residue" description="4-aspartylphosphate" evidence="1">
    <location>
        <position position="65"/>
    </location>
</feature>
<evidence type="ECO:0000313" key="4">
    <source>
        <dbReference type="EMBL" id="EHR35883.1"/>
    </source>
</evidence>
<evidence type="ECO:0000259" key="3">
    <source>
        <dbReference type="PROSITE" id="PS50930"/>
    </source>
</evidence>
<dbReference type="AlphaFoldDB" id="H3NLH8"/>
<proteinExistence type="predicted"/>
<reference evidence="4 5" key="1">
    <citation type="submission" date="2012-01" db="EMBL/GenBank/DDBJ databases">
        <title>The Genome Sequence of Helcococcus kunzii ATCC 51366.</title>
        <authorList>
            <consortium name="The Broad Institute Genome Sequencing Platform"/>
            <person name="Earl A."/>
            <person name="Ward D."/>
            <person name="Feldgarden M."/>
            <person name="Gevers D."/>
            <person name="Huys G."/>
            <person name="Young S.K."/>
            <person name="Zeng Q."/>
            <person name="Gargeya S."/>
            <person name="Fitzgerald M."/>
            <person name="Haas B."/>
            <person name="Abouelleil A."/>
            <person name="Alvarado L."/>
            <person name="Arachchi H.M."/>
            <person name="Berlin A."/>
            <person name="Chapman S.B."/>
            <person name="Gearin G."/>
            <person name="Goldberg J."/>
            <person name="Griggs A."/>
            <person name="Gujja S."/>
            <person name="Hansen M."/>
            <person name="Heiman D."/>
            <person name="Howarth C."/>
            <person name="Larimer J."/>
            <person name="Lui A."/>
            <person name="MacDonald P.J.P."/>
            <person name="McCowen C."/>
            <person name="Montmayeur A."/>
            <person name="Murphy C."/>
            <person name="Neiman D."/>
            <person name="Pearson M."/>
            <person name="Priest M."/>
            <person name="Roberts A."/>
            <person name="Saif S."/>
            <person name="Shea T."/>
            <person name="Sisk P."/>
            <person name="Stolte C."/>
            <person name="Sykes S."/>
            <person name="Wortman J."/>
            <person name="Nusbaum C."/>
            <person name="Birren B."/>
        </authorList>
    </citation>
    <scope>NUCLEOTIDE SEQUENCE [LARGE SCALE GENOMIC DNA]</scope>
    <source>
        <strain evidence="4 5">ATCC 51366</strain>
    </source>
</reference>
<dbReference type="HOGENOM" id="CLU_000445_14_2_9"/>
<dbReference type="InterPro" id="IPR011006">
    <property type="entry name" value="CheY-like_superfamily"/>
</dbReference>
<dbReference type="SMART" id="SM00850">
    <property type="entry name" value="LytTR"/>
    <property type="match status" value="1"/>
</dbReference>
<dbReference type="PROSITE" id="PS50110">
    <property type="entry name" value="RESPONSE_REGULATORY"/>
    <property type="match status" value="1"/>
</dbReference>
<evidence type="ECO:0000259" key="2">
    <source>
        <dbReference type="PROSITE" id="PS50110"/>
    </source>
</evidence>
<dbReference type="Proteomes" id="UP000004191">
    <property type="component" value="Unassembled WGS sequence"/>
</dbReference>
<accession>H3NLH8</accession>
<dbReference type="eggNOG" id="COG3279">
    <property type="taxonomic scope" value="Bacteria"/>
</dbReference>
<keyword evidence="5" id="KW-1185">Reference proteome</keyword>
<dbReference type="GO" id="GO:0000156">
    <property type="term" value="F:phosphorelay response regulator activity"/>
    <property type="evidence" value="ECO:0007669"/>
    <property type="project" value="InterPro"/>
</dbReference>
<dbReference type="PANTHER" id="PTHR37299:SF1">
    <property type="entry name" value="STAGE 0 SPORULATION PROTEIN A HOMOLOG"/>
    <property type="match status" value="1"/>
</dbReference>
<name>H3NLH8_9FIRM</name>
<evidence type="ECO:0000313" key="5">
    <source>
        <dbReference type="Proteomes" id="UP000004191"/>
    </source>
</evidence>
<dbReference type="GeneID" id="96998219"/>
<dbReference type="InterPro" id="IPR001789">
    <property type="entry name" value="Sig_transdc_resp-reg_receiver"/>
</dbReference>
<dbReference type="GO" id="GO:0003677">
    <property type="term" value="F:DNA binding"/>
    <property type="evidence" value="ECO:0007669"/>
    <property type="project" value="InterPro"/>
</dbReference>
<dbReference type="SUPFAM" id="SSF52172">
    <property type="entry name" value="CheY-like"/>
    <property type="match status" value="1"/>
</dbReference>
<feature type="domain" description="Response regulatory" evidence="2">
    <location>
        <begin position="6"/>
        <end position="128"/>
    </location>
</feature>
<dbReference type="SMART" id="SM00448">
    <property type="entry name" value="REC"/>
    <property type="match status" value="1"/>
</dbReference>
<dbReference type="Pfam" id="PF04397">
    <property type="entry name" value="LytTR"/>
    <property type="match status" value="1"/>
</dbReference>
<dbReference type="Gene3D" id="2.40.50.1020">
    <property type="entry name" value="LytTr DNA-binding domain"/>
    <property type="match status" value="1"/>
</dbReference>
<sequence>MSGIVRIAIIDDDRNIRDVYESYVLEWARVSKRGSLLVEVEKYISAESFLFDYEEDNNFDIILLDIEMGEMNGVELSKRIRVRDSNVQIVFISGYSEDIGYGYEVEALNFLVKPIDKHKLFEVLDRSLEKQEILDKYIVIKSEAASVKMFFKNIFYILSDKNYLDIYYDNKVYRTRMTLKEMEALLDERFHKLDRSTIINIEKIDRLTRGDLTLNNGITLSIPKGKFDVINRKFIEYF</sequence>
<dbReference type="OrthoDB" id="1701771at2"/>
<dbReference type="InterPro" id="IPR007492">
    <property type="entry name" value="LytTR_DNA-bd_dom"/>
</dbReference>
<evidence type="ECO:0000256" key="1">
    <source>
        <dbReference type="PROSITE-ProRule" id="PRU00169"/>
    </source>
</evidence>
<dbReference type="PROSITE" id="PS50930">
    <property type="entry name" value="HTH_LYTTR"/>
    <property type="match status" value="1"/>
</dbReference>
<organism evidence="4 5">
    <name type="scientific">Helcococcus kunzii ATCC 51366</name>
    <dbReference type="NCBI Taxonomy" id="883114"/>
    <lineage>
        <taxon>Bacteria</taxon>
        <taxon>Bacillati</taxon>
        <taxon>Bacillota</taxon>
        <taxon>Tissierellia</taxon>
        <taxon>Tissierellales</taxon>
        <taxon>Peptoniphilaceae</taxon>
        <taxon>Helcococcus</taxon>
    </lineage>
</organism>